<evidence type="ECO:0000256" key="1">
    <source>
        <dbReference type="SAM" id="MobiDB-lite"/>
    </source>
</evidence>
<gene>
    <name evidence="2" type="ORF">Bca52824_023496</name>
</gene>
<sequence length="138" mass="15390">MPSSDQDDTTTASASDSETSYVPRIPTSPLSPPAETTRMPVNSSRSRGELPTARYNSSAVLRYLLSRLDEMIQEIEIRTAVLNEAQAACNNRIDELEQLVARLQVRSEVQATRIQRTRTADRTLANTHRQEMTAALTK</sequence>
<reference evidence="2 3" key="1">
    <citation type="submission" date="2020-02" db="EMBL/GenBank/DDBJ databases">
        <authorList>
            <person name="Ma Q."/>
            <person name="Huang Y."/>
            <person name="Song X."/>
            <person name="Pei D."/>
        </authorList>
    </citation>
    <scope>NUCLEOTIDE SEQUENCE [LARGE SCALE GENOMIC DNA]</scope>
    <source>
        <strain evidence="2">Sxm20200214</strain>
        <tissue evidence="2">Leaf</tissue>
    </source>
</reference>
<keyword evidence="3" id="KW-1185">Reference proteome</keyword>
<evidence type="ECO:0000313" key="2">
    <source>
        <dbReference type="EMBL" id="KAG2311939.1"/>
    </source>
</evidence>
<dbReference type="OrthoDB" id="10466409at2759"/>
<dbReference type="EMBL" id="JAAMPC010000005">
    <property type="protein sequence ID" value="KAG2311939.1"/>
    <property type="molecule type" value="Genomic_DNA"/>
</dbReference>
<feature type="compositionally biased region" description="Low complexity" evidence="1">
    <location>
        <begin position="9"/>
        <end position="20"/>
    </location>
</feature>
<evidence type="ECO:0000313" key="3">
    <source>
        <dbReference type="Proteomes" id="UP000886595"/>
    </source>
</evidence>
<protein>
    <submittedName>
        <fullName evidence="2">Uncharacterized protein</fullName>
    </submittedName>
</protein>
<comment type="caution">
    <text evidence="2">The sequence shown here is derived from an EMBL/GenBank/DDBJ whole genome shotgun (WGS) entry which is preliminary data.</text>
</comment>
<dbReference type="AlphaFoldDB" id="A0A8X7VIB5"/>
<dbReference type="Proteomes" id="UP000886595">
    <property type="component" value="Unassembled WGS sequence"/>
</dbReference>
<proteinExistence type="predicted"/>
<accession>A0A8X7VIB5</accession>
<feature type="region of interest" description="Disordered" evidence="1">
    <location>
        <begin position="1"/>
        <end position="51"/>
    </location>
</feature>
<name>A0A8X7VIB5_BRACI</name>
<organism evidence="2 3">
    <name type="scientific">Brassica carinata</name>
    <name type="common">Ethiopian mustard</name>
    <name type="synonym">Abyssinian cabbage</name>
    <dbReference type="NCBI Taxonomy" id="52824"/>
    <lineage>
        <taxon>Eukaryota</taxon>
        <taxon>Viridiplantae</taxon>
        <taxon>Streptophyta</taxon>
        <taxon>Embryophyta</taxon>
        <taxon>Tracheophyta</taxon>
        <taxon>Spermatophyta</taxon>
        <taxon>Magnoliopsida</taxon>
        <taxon>eudicotyledons</taxon>
        <taxon>Gunneridae</taxon>
        <taxon>Pentapetalae</taxon>
        <taxon>rosids</taxon>
        <taxon>malvids</taxon>
        <taxon>Brassicales</taxon>
        <taxon>Brassicaceae</taxon>
        <taxon>Brassiceae</taxon>
        <taxon>Brassica</taxon>
    </lineage>
</organism>